<keyword evidence="2" id="KW-1185">Reference proteome</keyword>
<reference evidence="1" key="2">
    <citation type="submission" date="2020-11" db="EMBL/GenBank/DDBJ databases">
        <authorList>
            <person name="McCartney M.A."/>
            <person name="Auch B."/>
            <person name="Kono T."/>
            <person name="Mallez S."/>
            <person name="Becker A."/>
            <person name="Gohl D.M."/>
            <person name="Silverstein K.A.T."/>
            <person name="Koren S."/>
            <person name="Bechman K.B."/>
            <person name="Herman A."/>
            <person name="Abrahante J.E."/>
            <person name="Garbe J."/>
        </authorList>
    </citation>
    <scope>NUCLEOTIDE SEQUENCE</scope>
    <source>
        <strain evidence="1">Duluth1</strain>
        <tissue evidence="1">Whole animal</tissue>
    </source>
</reference>
<comment type="caution">
    <text evidence="1">The sequence shown here is derived from an EMBL/GenBank/DDBJ whole genome shotgun (WGS) entry which is preliminary data.</text>
</comment>
<organism evidence="1 2">
    <name type="scientific">Dreissena polymorpha</name>
    <name type="common">Zebra mussel</name>
    <name type="synonym">Mytilus polymorpha</name>
    <dbReference type="NCBI Taxonomy" id="45954"/>
    <lineage>
        <taxon>Eukaryota</taxon>
        <taxon>Metazoa</taxon>
        <taxon>Spiralia</taxon>
        <taxon>Lophotrochozoa</taxon>
        <taxon>Mollusca</taxon>
        <taxon>Bivalvia</taxon>
        <taxon>Autobranchia</taxon>
        <taxon>Heteroconchia</taxon>
        <taxon>Euheterodonta</taxon>
        <taxon>Imparidentia</taxon>
        <taxon>Neoheterodontei</taxon>
        <taxon>Myida</taxon>
        <taxon>Dreissenoidea</taxon>
        <taxon>Dreissenidae</taxon>
        <taxon>Dreissena</taxon>
    </lineage>
</organism>
<dbReference type="AlphaFoldDB" id="A0A9D4KBY0"/>
<evidence type="ECO:0000313" key="2">
    <source>
        <dbReference type="Proteomes" id="UP000828390"/>
    </source>
</evidence>
<reference evidence="1" key="1">
    <citation type="journal article" date="2019" name="bioRxiv">
        <title>The Genome of the Zebra Mussel, Dreissena polymorpha: A Resource for Invasive Species Research.</title>
        <authorList>
            <person name="McCartney M.A."/>
            <person name="Auch B."/>
            <person name="Kono T."/>
            <person name="Mallez S."/>
            <person name="Zhang Y."/>
            <person name="Obille A."/>
            <person name="Becker A."/>
            <person name="Abrahante J.E."/>
            <person name="Garbe J."/>
            <person name="Badalamenti J.P."/>
            <person name="Herman A."/>
            <person name="Mangelson H."/>
            <person name="Liachko I."/>
            <person name="Sullivan S."/>
            <person name="Sone E.D."/>
            <person name="Koren S."/>
            <person name="Silverstein K.A.T."/>
            <person name="Beckman K.B."/>
            <person name="Gohl D.M."/>
        </authorList>
    </citation>
    <scope>NUCLEOTIDE SEQUENCE</scope>
    <source>
        <strain evidence="1">Duluth1</strain>
        <tissue evidence="1">Whole animal</tissue>
    </source>
</reference>
<proteinExistence type="predicted"/>
<sequence>MPARVTLPAKFPHDSQDIIRTHVLTKFHEELTTNKQKDKLSAPGGNIFKQTWTIFTLIRDIIKTNVLTTFHEDWIIQVVLKEKSPPPTGGQFVQPTVNLFELVQDTIGENLLTKFQEDRTINVASTLLTGPQTDRQTDRQCENYIPPFIRKGAKKCNVPGGHVF</sequence>
<evidence type="ECO:0000313" key="1">
    <source>
        <dbReference type="EMBL" id="KAH3837005.1"/>
    </source>
</evidence>
<dbReference type="EMBL" id="JAIWYP010000004">
    <property type="protein sequence ID" value="KAH3837005.1"/>
    <property type="molecule type" value="Genomic_DNA"/>
</dbReference>
<accession>A0A9D4KBY0</accession>
<dbReference type="Proteomes" id="UP000828390">
    <property type="component" value="Unassembled WGS sequence"/>
</dbReference>
<protein>
    <submittedName>
        <fullName evidence="1">Uncharacterized protein</fullName>
    </submittedName>
</protein>
<name>A0A9D4KBY0_DREPO</name>
<gene>
    <name evidence="1" type="ORF">DPMN_110383</name>
</gene>